<dbReference type="Proteomes" id="UP000748067">
    <property type="component" value="Unassembled WGS sequence"/>
</dbReference>
<evidence type="ECO:0000313" key="5">
    <source>
        <dbReference type="Proteomes" id="UP000748067"/>
    </source>
</evidence>
<dbReference type="Proteomes" id="UP000182470">
    <property type="component" value="Chromosome I"/>
</dbReference>
<evidence type="ECO:0000313" key="4">
    <source>
        <dbReference type="Proteomes" id="UP000182470"/>
    </source>
</evidence>
<feature type="region of interest" description="Disordered" evidence="1">
    <location>
        <begin position="1"/>
        <end position="33"/>
    </location>
</feature>
<evidence type="ECO:0008006" key="6">
    <source>
        <dbReference type="Google" id="ProtNLM"/>
    </source>
</evidence>
<feature type="compositionally biased region" description="Polar residues" evidence="1">
    <location>
        <begin position="1"/>
        <end position="13"/>
    </location>
</feature>
<reference evidence="2 5" key="1">
    <citation type="submission" date="2015-01" db="EMBL/GenBank/DDBJ databases">
        <title>Genome Sequence of Pseudomonas antarctica CMS 35.</title>
        <authorList>
            <person name="Voget S."/>
            <person name="Chow J."/>
            <person name="Daniel R."/>
            <person name="Streit W."/>
        </authorList>
    </citation>
    <scope>NUCLEOTIDE SEQUENCE [LARGE SCALE GENOMIC DNA]</scope>
    <source>
        <strain evidence="2 5">CMS 35</strain>
    </source>
</reference>
<accession>A0A1H0C6R8</accession>
<feature type="compositionally biased region" description="Basic and acidic residues" evidence="1">
    <location>
        <begin position="21"/>
        <end position="33"/>
    </location>
</feature>
<protein>
    <recommendedName>
        <fullName evidence="6">Type III secretion effector protein</fullName>
    </recommendedName>
</protein>
<evidence type="ECO:0000313" key="2">
    <source>
        <dbReference type="EMBL" id="KAF2406846.1"/>
    </source>
</evidence>
<evidence type="ECO:0000256" key="1">
    <source>
        <dbReference type="SAM" id="MobiDB-lite"/>
    </source>
</evidence>
<dbReference type="RefSeq" id="WP_242626908.1">
    <property type="nucleotide sequence ID" value="NZ_UYXQ01000019.1"/>
</dbReference>
<dbReference type="EMBL" id="JXDI01000003">
    <property type="protein sequence ID" value="KAF2406846.1"/>
    <property type="molecule type" value="Genomic_DNA"/>
</dbReference>
<evidence type="ECO:0000313" key="3">
    <source>
        <dbReference type="EMBL" id="SDN53537.1"/>
    </source>
</evidence>
<reference evidence="3 4" key="2">
    <citation type="submission" date="2016-10" db="EMBL/GenBank/DDBJ databases">
        <authorList>
            <person name="de Groot N.N."/>
        </authorList>
    </citation>
    <scope>NUCLEOTIDE SEQUENCE [LARGE SCALE GENOMIC DNA]</scope>
    <source>
        <strain evidence="3 4">BS2772</strain>
    </source>
</reference>
<dbReference type="AlphaFoldDB" id="A0A1H0C6R8"/>
<name>A0A1H0C6R8_9PSED</name>
<gene>
    <name evidence="2" type="ORF">PSAN_50240</name>
    <name evidence="3" type="ORF">SAMN04490179_4685</name>
</gene>
<organism evidence="3 4">
    <name type="scientific">Pseudomonas antarctica</name>
    <dbReference type="NCBI Taxonomy" id="219572"/>
    <lineage>
        <taxon>Bacteria</taxon>
        <taxon>Pseudomonadati</taxon>
        <taxon>Pseudomonadota</taxon>
        <taxon>Gammaproteobacteria</taxon>
        <taxon>Pseudomonadales</taxon>
        <taxon>Pseudomonadaceae</taxon>
        <taxon>Pseudomonas</taxon>
    </lineage>
</organism>
<proteinExistence type="predicted"/>
<keyword evidence="5" id="KW-1185">Reference proteome</keyword>
<sequence length="113" mass="12186">MTSTSFQSCQTGSRDAFSKGPEVDRSASVKGEEASSNAFYAALANGYAAEMQRMKTFAGQRKFQAPVADDFARGMLAPGHAGDTNTQPLRHSKGVWAALINGVTTWWRGQRPV</sequence>
<dbReference type="EMBL" id="LT629704">
    <property type="protein sequence ID" value="SDN53537.1"/>
    <property type="molecule type" value="Genomic_DNA"/>
</dbReference>